<keyword evidence="2" id="KW-0808">Transferase</keyword>
<dbReference type="SMART" id="SM00967">
    <property type="entry name" value="SpoU_sub_bind"/>
    <property type="match status" value="1"/>
</dbReference>
<dbReference type="PANTHER" id="PTHR46429:SF2">
    <property type="entry name" value="TRNA_RRNA METHYLTRANSFERASE"/>
    <property type="match status" value="1"/>
</dbReference>
<keyword evidence="6" id="KW-1185">Reference proteome</keyword>
<reference evidence="5 6" key="1">
    <citation type="submission" date="2024-04" db="EMBL/GenBank/DDBJ databases">
        <authorList>
            <person name="Cremers G."/>
        </authorList>
    </citation>
    <scope>NUCLEOTIDE SEQUENCE [LARGE SCALE GENOMIC DNA]</scope>
    <source>
        <strain evidence="5">MeCH1-AG</strain>
    </source>
</reference>
<organism evidence="5 6">
    <name type="scientific">Candidatus Methylocalor cossyra</name>
    <dbReference type="NCBI Taxonomy" id="3108543"/>
    <lineage>
        <taxon>Bacteria</taxon>
        <taxon>Pseudomonadati</taxon>
        <taxon>Pseudomonadota</taxon>
        <taxon>Gammaproteobacteria</taxon>
        <taxon>Methylococcales</taxon>
        <taxon>Methylococcaceae</taxon>
        <taxon>Candidatus Methylocalor</taxon>
    </lineage>
</organism>
<protein>
    <submittedName>
        <fullName evidence="5">TrmH RNA methyltransferase</fullName>
    </submittedName>
</protein>
<feature type="domain" description="RNA 2-O ribose methyltransferase substrate binding" evidence="4">
    <location>
        <begin position="41"/>
        <end position="116"/>
    </location>
</feature>
<dbReference type="Pfam" id="PF08032">
    <property type="entry name" value="SpoU_sub_bind"/>
    <property type="match status" value="1"/>
</dbReference>
<feature type="region of interest" description="Disordered" evidence="3">
    <location>
        <begin position="1"/>
        <end position="36"/>
    </location>
</feature>
<name>A0ABP1C5I6_9GAMM</name>
<dbReference type="Pfam" id="PF00588">
    <property type="entry name" value="SpoU_methylase"/>
    <property type="match status" value="1"/>
</dbReference>
<dbReference type="InterPro" id="IPR013123">
    <property type="entry name" value="SpoU_subst-bd"/>
</dbReference>
<dbReference type="SUPFAM" id="SSF75217">
    <property type="entry name" value="alpha/beta knot"/>
    <property type="match status" value="1"/>
</dbReference>
<evidence type="ECO:0000313" key="5">
    <source>
        <dbReference type="EMBL" id="CAL1239442.1"/>
    </source>
</evidence>
<dbReference type="EMBL" id="OZ026884">
    <property type="protein sequence ID" value="CAL1239442.1"/>
    <property type="molecule type" value="Genomic_DNA"/>
</dbReference>
<gene>
    <name evidence="5" type="ORF">MECH1_V1_0666</name>
</gene>
<dbReference type="Gene3D" id="3.40.1280.10">
    <property type="match status" value="1"/>
</dbReference>
<dbReference type="InterPro" id="IPR029064">
    <property type="entry name" value="Ribosomal_eL30-like_sf"/>
</dbReference>
<dbReference type="GO" id="GO:0032259">
    <property type="term" value="P:methylation"/>
    <property type="evidence" value="ECO:0007669"/>
    <property type="project" value="UniProtKB-KW"/>
</dbReference>
<dbReference type="InterPro" id="IPR029028">
    <property type="entry name" value="Alpha/beta_knot_MTases"/>
</dbReference>
<dbReference type="InterPro" id="IPR004441">
    <property type="entry name" value="rRNA_MeTrfase_TrmH"/>
</dbReference>
<evidence type="ECO:0000256" key="2">
    <source>
        <dbReference type="ARBA" id="ARBA00022679"/>
    </source>
</evidence>
<dbReference type="GO" id="GO:0008168">
    <property type="term" value="F:methyltransferase activity"/>
    <property type="evidence" value="ECO:0007669"/>
    <property type="project" value="UniProtKB-KW"/>
</dbReference>
<dbReference type="PANTHER" id="PTHR46429">
    <property type="entry name" value="23S RRNA (GUANOSINE-2'-O-)-METHYLTRANSFERASE RLMB"/>
    <property type="match status" value="1"/>
</dbReference>
<dbReference type="Gene3D" id="3.30.1330.30">
    <property type="match status" value="1"/>
</dbReference>
<sequence length="299" mass="31239">MNPVATKSKPAPSDGAAEAARLGRREPAGLTATPPAGRLDRIAGLPAVEALFQRRPERVLRLFYEDGLVPKVGGFCAQLARWHRPYRRVDAEALARIAGTVLHGGIVAVAEARPVPPFDPAEAASWAAAGQSLFVLDGVGNPHNLGAIARTLAFLGYRYLVISDHPAQAGLSDAAYRVAEGGLEYLTLRRAAPLAPALKKIADQYRVVGTALRRGVPLAALGADPRPVAVVLGNEEQGLPRATLDACEAVVTLPGSGTVQSLNVAATAAILAYAFRPRSPGLTPRQPGKSPGGRRKSGT</sequence>
<evidence type="ECO:0000313" key="6">
    <source>
        <dbReference type="Proteomes" id="UP001497493"/>
    </source>
</evidence>
<evidence type="ECO:0000256" key="3">
    <source>
        <dbReference type="SAM" id="MobiDB-lite"/>
    </source>
</evidence>
<dbReference type="InterPro" id="IPR029026">
    <property type="entry name" value="tRNA_m1G_MTases_N"/>
</dbReference>
<evidence type="ECO:0000256" key="1">
    <source>
        <dbReference type="ARBA" id="ARBA00022603"/>
    </source>
</evidence>
<accession>A0ABP1C5I6</accession>
<dbReference type="InterPro" id="IPR001537">
    <property type="entry name" value="SpoU_MeTrfase"/>
</dbReference>
<evidence type="ECO:0000259" key="4">
    <source>
        <dbReference type="SMART" id="SM00967"/>
    </source>
</evidence>
<proteinExistence type="predicted"/>
<dbReference type="CDD" id="cd18095">
    <property type="entry name" value="SpoU-like_rRNA-MTase"/>
    <property type="match status" value="1"/>
</dbReference>
<keyword evidence="1 5" id="KW-0489">Methyltransferase</keyword>
<feature type="region of interest" description="Disordered" evidence="3">
    <location>
        <begin position="279"/>
        <end position="299"/>
    </location>
</feature>
<dbReference type="Proteomes" id="UP001497493">
    <property type="component" value="Chromosome"/>
</dbReference>
<dbReference type="SUPFAM" id="SSF55315">
    <property type="entry name" value="L30e-like"/>
    <property type="match status" value="1"/>
</dbReference>